<proteinExistence type="predicted"/>
<dbReference type="Pfam" id="PF01909">
    <property type="entry name" value="NTP_transf_2"/>
    <property type="match status" value="1"/>
</dbReference>
<dbReference type="Proteomes" id="UP000460949">
    <property type="component" value="Unassembled WGS sequence"/>
</dbReference>
<dbReference type="CDD" id="cd05403">
    <property type="entry name" value="NT_KNTase_like"/>
    <property type="match status" value="1"/>
</dbReference>
<dbReference type="Gene3D" id="3.30.460.10">
    <property type="entry name" value="Beta Polymerase, domain 2"/>
    <property type="match status" value="1"/>
</dbReference>
<reference evidence="2 3" key="1">
    <citation type="submission" date="2019-11" db="EMBL/GenBank/DDBJ databases">
        <title>Genome sequences of 17 halophilic strains isolated from different environments.</title>
        <authorList>
            <person name="Furrow R.E."/>
        </authorList>
    </citation>
    <scope>NUCLEOTIDE SEQUENCE [LARGE SCALE GENOMIC DNA]</scope>
    <source>
        <strain evidence="2 3">22511_23_Filter</strain>
    </source>
</reference>
<name>A0A845DY15_9BACI</name>
<organism evidence="2 3">
    <name type="scientific">Halobacillus litoralis</name>
    <dbReference type="NCBI Taxonomy" id="45668"/>
    <lineage>
        <taxon>Bacteria</taxon>
        <taxon>Bacillati</taxon>
        <taxon>Bacillota</taxon>
        <taxon>Bacilli</taxon>
        <taxon>Bacillales</taxon>
        <taxon>Bacillaceae</taxon>
        <taxon>Halobacillus</taxon>
    </lineage>
</organism>
<dbReference type="GO" id="GO:0016779">
    <property type="term" value="F:nucleotidyltransferase activity"/>
    <property type="evidence" value="ECO:0007669"/>
    <property type="project" value="InterPro"/>
</dbReference>
<sequence length="278" mass="32716">MEVYFIFQPLYDGVIYIFTGGVEMRQEEAVDALLKSLKADPLVKAVFLKGSMGRGEEDVHSDVDLYVLVDEEEQDVFLKERKKHLLRYQPLLFYDEIFIIAPQVIAVYDNLLHVDLFTVTEQTLIHKDYFRVLYDPERRMKKHQQEQHLYLDEQDFQDAVDDVTFFLLQYKKTSDRGNDMWACKVMNDLAVKTAEILLQHYVPDRAQLGLKTAEKSLPAEPKEKLQHVYQHLSLKDHPKAVHLLIHLIEGEMTWLYEVWKGKGDTLPFLERMISELKK</sequence>
<accession>A0A845DY15</accession>
<gene>
    <name evidence="2" type="ORF">GLW04_15695</name>
</gene>
<evidence type="ECO:0000313" key="2">
    <source>
        <dbReference type="EMBL" id="MYL21345.1"/>
    </source>
</evidence>
<evidence type="ECO:0000313" key="3">
    <source>
        <dbReference type="Proteomes" id="UP000460949"/>
    </source>
</evidence>
<keyword evidence="2" id="KW-0808">Transferase</keyword>
<dbReference type="SUPFAM" id="SSF81301">
    <property type="entry name" value="Nucleotidyltransferase"/>
    <property type="match status" value="1"/>
</dbReference>
<dbReference type="AlphaFoldDB" id="A0A845DY15"/>
<dbReference type="InterPro" id="IPR043519">
    <property type="entry name" value="NT_sf"/>
</dbReference>
<evidence type="ECO:0000259" key="1">
    <source>
        <dbReference type="Pfam" id="PF01909"/>
    </source>
</evidence>
<feature type="domain" description="Polymerase nucleotidyl transferase" evidence="1">
    <location>
        <begin position="32"/>
        <end position="84"/>
    </location>
</feature>
<protein>
    <submittedName>
        <fullName evidence="2">Nucleotidyltransferase domain-containing protein</fullName>
    </submittedName>
</protein>
<dbReference type="InterPro" id="IPR002934">
    <property type="entry name" value="Polymerase_NTP_transf_dom"/>
</dbReference>
<comment type="caution">
    <text evidence="2">The sequence shown here is derived from an EMBL/GenBank/DDBJ whole genome shotgun (WGS) entry which is preliminary data.</text>
</comment>
<dbReference type="EMBL" id="WMET01000004">
    <property type="protein sequence ID" value="MYL21345.1"/>
    <property type="molecule type" value="Genomic_DNA"/>
</dbReference>